<dbReference type="Pfam" id="PF00350">
    <property type="entry name" value="Dynamin_N"/>
    <property type="match status" value="1"/>
</dbReference>
<evidence type="ECO:0000256" key="4">
    <source>
        <dbReference type="ARBA" id="ARBA00023134"/>
    </source>
</evidence>
<comment type="caution">
    <text evidence="8">The sequence shown here is derived from an EMBL/GenBank/DDBJ whole genome shotgun (WGS) entry which is preliminary data.</text>
</comment>
<protein>
    <recommendedName>
        <fullName evidence="7">Dynamin N-terminal domain-containing protein</fullName>
    </recommendedName>
</protein>
<dbReference type="GO" id="GO:0051646">
    <property type="term" value="P:mitochondrion localization"/>
    <property type="evidence" value="ECO:0007669"/>
    <property type="project" value="TreeGrafter"/>
</dbReference>
<dbReference type="EMBL" id="CALNXJ010000075">
    <property type="protein sequence ID" value="CAH3160411.1"/>
    <property type="molecule type" value="Genomic_DNA"/>
</dbReference>
<proteinExistence type="predicted"/>
<keyword evidence="9" id="KW-1185">Reference proteome</keyword>
<evidence type="ECO:0000259" key="7">
    <source>
        <dbReference type="Pfam" id="PF00350"/>
    </source>
</evidence>
<keyword evidence="2" id="KW-0547">Nucleotide-binding</keyword>
<keyword evidence="4" id="KW-0342">GTP-binding</keyword>
<dbReference type="InterPro" id="IPR027417">
    <property type="entry name" value="P-loop_NTPase"/>
</dbReference>
<dbReference type="AlphaFoldDB" id="A0AAU9XWW0"/>
<dbReference type="InterPro" id="IPR045063">
    <property type="entry name" value="Dynamin_N"/>
</dbReference>
<dbReference type="PANTHER" id="PTHR10465">
    <property type="entry name" value="TRANSMEMBRANE GTPASE FZO1"/>
    <property type="match status" value="1"/>
</dbReference>
<dbReference type="Gene3D" id="3.40.50.300">
    <property type="entry name" value="P-loop containing nucleotide triphosphate hydrolases"/>
    <property type="match status" value="1"/>
</dbReference>
<reference evidence="8 9" key="1">
    <citation type="submission" date="2022-05" db="EMBL/GenBank/DDBJ databases">
        <authorList>
            <consortium name="Genoscope - CEA"/>
            <person name="William W."/>
        </authorList>
    </citation>
    <scope>NUCLEOTIDE SEQUENCE [LARGE SCALE GENOMIC DNA]</scope>
</reference>
<dbReference type="GO" id="GO:0003924">
    <property type="term" value="F:GTPase activity"/>
    <property type="evidence" value="ECO:0007669"/>
    <property type="project" value="InterPro"/>
</dbReference>
<evidence type="ECO:0000256" key="6">
    <source>
        <dbReference type="SAM" id="Coils"/>
    </source>
</evidence>
<dbReference type="SUPFAM" id="SSF52540">
    <property type="entry name" value="P-loop containing nucleoside triphosphate hydrolases"/>
    <property type="match status" value="1"/>
</dbReference>
<organism evidence="8 9">
    <name type="scientific">Pocillopora meandrina</name>
    <dbReference type="NCBI Taxonomy" id="46732"/>
    <lineage>
        <taxon>Eukaryota</taxon>
        <taxon>Metazoa</taxon>
        <taxon>Cnidaria</taxon>
        <taxon>Anthozoa</taxon>
        <taxon>Hexacorallia</taxon>
        <taxon>Scleractinia</taxon>
        <taxon>Astrocoeniina</taxon>
        <taxon>Pocilloporidae</taxon>
        <taxon>Pocillopora</taxon>
    </lineage>
</organism>
<keyword evidence="5" id="KW-0472">Membrane</keyword>
<dbReference type="GO" id="GO:0008053">
    <property type="term" value="P:mitochondrial fusion"/>
    <property type="evidence" value="ECO:0007669"/>
    <property type="project" value="TreeGrafter"/>
</dbReference>
<dbReference type="GO" id="GO:0005741">
    <property type="term" value="C:mitochondrial outer membrane"/>
    <property type="evidence" value="ECO:0007669"/>
    <property type="project" value="TreeGrafter"/>
</dbReference>
<gene>
    <name evidence="8" type="ORF">PMEA_00032384</name>
</gene>
<evidence type="ECO:0000256" key="1">
    <source>
        <dbReference type="ARBA" id="ARBA00004370"/>
    </source>
</evidence>
<dbReference type="InterPro" id="IPR027094">
    <property type="entry name" value="Mitofusin_fam"/>
</dbReference>
<evidence type="ECO:0000256" key="5">
    <source>
        <dbReference type="ARBA" id="ARBA00023136"/>
    </source>
</evidence>
<evidence type="ECO:0000256" key="3">
    <source>
        <dbReference type="ARBA" id="ARBA00022801"/>
    </source>
</evidence>
<comment type="subcellular location">
    <subcellularLocation>
        <location evidence="1">Membrane</location>
    </subcellularLocation>
</comment>
<keyword evidence="6" id="KW-0175">Coiled coil</keyword>
<dbReference type="Proteomes" id="UP001159428">
    <property type="component" value="Unassembled WGS sequence"/>
</dbReference>
<evidence type="ECO:0000313" key="9">
    <source>
        <dbReference type="Proteomes" id="UP001159428"/>
    </source>
</evidence>
<accession>A0AAU9XWW0</accession>
<feature type="domain" description="Dynamin N-terminal" evidence="7">
    <location>
        <begin position="93"/>
        <end position="244"/>
    </location>
</feature>
<dbReference type="GO" id="GO:0005525">
    <property type="term" value="F:GTP binding"/>
    <property type="evidence" value="ECO:0007669"/>
    <property type="project" value="UniProtKB-KW"/>
</dbReference>
<sequence>MATAGSAVSSGERKWEEFRQTAEKVKRELVNKVQCLTKALKEGEEVCDEYFKKYGSEHLLTSDTTKQPQNDLKQMVDALEENLQTAVSDDVTIVFVGRTSSGKSSLINALLRDDRLPTGSYTSTMCIFKVRPTHDKLWSVIDTGNGTILSKGRDKEQVKKYLDALVDKDSKKKREKENISCDSVIQVNWPRDLCNLPEDIVLVDTPGLEESVETSKATANIRTKADLIVGVMNLESPSVENIKDVLNEKEFQFKFGVFTRWDQDIPETDKPKRQQAREQHKEEFETSVKGEKGVYFVEAKNATVAMETAERNLGREEFLRFERDLAEKAKSVKARKGIVLIEQAKHVASKYAEDFEKSKRVIDDNQKEREDRLKILENKISTMEKDHDSLDTVRQEVKHLDKLIRDLLSDEKIDRLIKELGEKINDCDSEESENLVVSNFFGTNNCVISATLQQQILKVNVEYQVWKKALGDDYGCSQRTPPSYEVKQLEKTEDYGYNSSEDPHAYVTSNNLWAVMLGLATATAAAAAVTAATVAGPTAGVGAAVAVALETAGLSIGGKTLAAAVGGLGFGTSLGFSKLMEKVGGLGVGQGIRKFLGPSKKKKDTLEKHMRESLQKLRAHFEKFEVAASDIVKQSSASISSHIKIETNRSSEEMSALKEELQQLKNWSQKLREITDRLQAVRKELYELKHGLKVNDTVPSDDQTENQSSVQTALYEPYTVIQK</sequence>
<keyword evidence="3" id="KW-0378">Hydrolase</keyword>
<dbReference type="PANTHER" id="PTHR10465:SF0">
    <property type="entry name" value="SARCALUMENIN"/>
    <property type="match status" value="1"/>
</dbReference>
<name>A0AAU9XWW0_9CNID</name>
<feature type="coiled-coil region" evidence="6">
    <location>
        <begin position="366"/>
        <end position="433"/>
    </location>
</feature>
<evidence type="ECO:0000256" key="2">
    <source>
        <dbReference type="ARBA" id="ARBA00022741"/>
    </source>
</evidence>
<feature type="coiled-coil region" evidence="6">
    <location>
        <begin position="654"/>
        <end position="684"/>
    </location>
</feature>
<evidence type="ECO:0000313" key="8">
    <source>
        <dbReference type="EMBL" id="CAH3160411.1"/>
    </source>
</evidence>